<feature type="coiled-coil region" evidence="1">
    <location>
        <begin position="99"/>
        <end position="133"/>
    </location>
</feature>
<feature type="compositionally biased region" description="Basic residues" evidence="2">
    <location>
        <begin position="200"/>
        <end position="212"/>
    </location>
</feature>
<protein>
    <submittedName>
        <fullName evidence="3">Uncharacterized protein</fullName>
    </submittedName>
</protein>
<organism evidence="3 4">
    <name type="scientific">candidate division Kazan bacterium</name>
    <dbReference type="NCBI Taxonomy" id="2202143"/>
    <lineage>
        <taxon>Bacteria</taxon>
        <taxon>Bacteria division Kazan-3B-28</taxon>
    </lineage>
</organism>
<accession>A0A420ZBI9</accession>
<dbReference type="AlphaFoldDB" id="A0A420ZBI9"/>
<evidence type="ECO:0000313" key="3">
    <source>
        <dbReference type="EMBL" id="RLC36215.1"/>
    </source>
</evidence>
<name>A0A420ZBI9_UNCK3</name>
<comment type="caution">
    <text evidence="3">The sequence shown here is derived from an EMBL/GenBank/DDBJ whole genome shotgun (WGS) entry which is preliminary data.</text>
</comment>
<evidence type="ECO:0000256" key="2">
    <source>
        <dbReference type="SAM" id="MobiDB-lite"/>
    </source>
</evidence>
<dbReference type="Proteomes" id="UP000281261">
    <property type="component" value="Unassembled WGS sequence"/>
</dbReference>
<gene>
    <name evidence="3" type="ORF">DRH29_05030</name>
</gene>
<keyword evidence="1" id="KW-0175">Coiled coil</keyword>
<proteinExistence type="predicted"/>
<evidence type="ECO:0000256" key="1">
    <source>
        <dbReference type="SAM" id="Coils"/>
    </source>
</evidence>
<evidence type="ECO:0000313" key="4">
    <source>
        <dbReference type="Proteomes" id="UP000281261"/>
    </source>
</evidence>
<sequence length="219" mass="25265">MTKKFFYLITMRGNYKLILNRLRAEGCKVLVFKAVSHPRHAHAVIYSFKQLDFSICRELAKFSCYVHFKYLRNQADIRDAVQYVRFNHEFHAPRGGDSVSDVDERLDKLERTVSKLAKAVEKLLDKKESEQKQVKASGQRLEIASMTFAIKESKYEGKVLLVVSAGKKNICRPLSYSELKQIAEFFANLEIEETNSNSKKTAKSSKRVRKKKFSEAAED</sequence>
<reference evidence="3 4" key="1">
    <citation type="submission" date="2018-06" db="EMBL/GenBank/DDBJ databases">
        <title>Extensive metabolic versatility and redundancy in microbially diverse, dynamic hydrothermal sediments.</title>
        <authorList>
            <person name="Dombrowski N."/>
            <person name="Teske A."/>
            <person name="Baker B.J."/>
        </authorList>
    </citation>
    <scope>NUCLEOTIDE SEQUENCE [LARGE SCALE GENOMIC DNA]</scope>
    <source>
        <strain evidence="3">B79_G16</strain>
    </source>
</reference>
<dbReference type="EMBL" id="QMNG01000074">
    <property type="protein sequence ID" value="RLC36215.1"/>
    <property type="molecule type" value="Genomic_DNA"/>
</dbReference>
<feature type="region of interest" description="Disordered" evidence="2">
    <location>
        <begin position="195"/>
        <end position="219"/>
    </location>
</feature>